<comment type="subcellular location">
    <subcellularLocation>
        <location evidence="1">Membrane</location>
        <topology evidence="1">Multi-pass membrane protein</topology>
    </subcellularLocation>
</comment>
<evidence type="ECO:0000256" key="3">
    <source>
        <dbReference type="ARBA" id="ARBA00022989"/>
    </source>
</evidence>
<accession>A0A6G7VEM2</accession>
<feature type="domain" description="NnrU" evidence="6">
    <location>
        <begin position="6"/>
        <end position="190"/>
    </location>
</feature>
<keyword evidence="2 5" id="KW-0812">Transmembrane</keyword>
<keyword evidence="3 5" id="KW-1133">Transmembrane helix</keyword>
<dbReference type="Pfam" id="PF07298">
    <property type="entry name" value="NnrU"/>
    <property type="match status" value="1"/>
</dbReference>
<evidence type="ECO:0000256" key="2">
    <source>
        <dbReference type="ARBA" id="ARBA00022692"/>
    </source>
</evidence>
<dbReference type="EMBL" id="CP048029">
    <property type="protein sequence ID" value="QIK38335.1"/>
    <property type="molecule type" value="Genomic_DNA"/>
</dbReference>
<dbReference type="KEGG" id="cjap:GWK36_10500"/>
<proteinExistence type="predicted"/>
<keyword evidence="8" id="KW-1185">Reference proteome</keyword>
<evidence type="ECO:0000313" key="7">
    <source>
        <dbReference type="EMBL" id="QIK38335.1"/>
    </source>
</evidence>
<dbReference type="InterPro" id="IPR009915">
    <property type="entry name" value="NnrU_dom"/>
</dbReference>
<evidence type="ECO:0000256" key="5">
    <source>
        <dbReference type="SAM" id="Phobius"/>
    </source>
</evidence>
<dbReference type="RefSeq" id="WP_166271093.1">
    <property type="nucleotide sequence ID" value="NZ_CP048029.1"/>
</dbReference>
<organism evidence="7 8">
    <name type="scientific">Caldichromatium japonicum</name>
    <dbReference type="NCBI Taxonomy" id="2699430"/>
    <lineage>
        <taxon>Bacteria</taxon>
        <taxon>Pseudomonadati</taxon>
        <taxon>Pseudomonadota</taxon>
        <taxon>Gammaproteobacteria</taxon>
        <taxon>Chromatiales</taxon>
        <taxon>Chromatiaceae</taxon>
        <taxon>Caldichromatium</taxon>
    </lineage>
</organism>
<evidence type="ECO:0000256" key="4">
    <source>
        <dbReference type="ARBA" id="ARBA00023136"/>
    </source>
</evidence>
<sequence length="192" mass="20976">MALLTLILGLALFLGTHSIPMARPELRARLIERLGVMGWQGIYSLISLIGFILIVHGYGAARLHSIPLYLPPVWLKHIALLLMLPVFPLLFAAYLPGRIQSTVKHPMLAAIKLWGAAHLLANGMLADVLLFGSFMLWAVADRLSFRRREPILVRGAPPGPANDGIAIIGGLALYLAFIFWLHRALIGVAPIA</sequence>
<evidence type="ECO:0000259" key="6">
    <source>
        <dbReference type="Pfam" id="PF07298"/>
    </source>
</evidence>
<feature type="transmembrane region" description="Helical" evidence="5">
    <location>
        <begin position="73"/>
        <end position="95"/>
    </location>
</feature>
<gene>
    <name evidence="7" type="ORF">GWK36_10500</name>
</gene>
<feature type="transmembrane region" description="Helical" evidence="5">
    <location>
        <begin position="42"/>
        <end position="61"/>
    </location>
</feature>
<reference evidence="8" key="1">
    <citation type="submission" date="2020-01" db="EMBL/GenBank/DDBJ databases">
        <title>Caldichromatium gen. nov., sp. nov., a thermophilic purple sulfur bacterium member of the family Chromatiaceae isolated from Nakabusa hot spring, Japan.</title>
        <authorList>
            <person name="Saini M.K."/>
            <person name="Hanada S."/>
            <person name="Tank M."/>
        </authorList>
    </citation>
    <scope>NUCLEOTIDE SEQUENCE [LARGE SCALE GENOMIC DNA]</scope>
    <source>
        <strain evidence="8">No.7</strain>
    </source>
</reference>
<evidence type="ECO:0000313" key="8">
    <source>
        <dbReference type="Proteomes" id="UP000502699"/>
    </source>
</evidence>
<dbReference type="Proteomes" id="UP000502699">
    <property type="component" value="Chromosome"/>
</dbReference>
<name>A0A6G7VEM2_9GAMM</name>
<keyword evidence="4 5" id="KW-0472">Membrane</keyword>
<dbReference type="AlphaFoldDB" id="A0A6G7VEM2"/>
<feature type="transmembrane region" description="Helical" evidence="5">
    <location>
        <begin position="161"/>
        <end position="181"/>
    </location>
</feature>
<evidence type="ECO:0000256" key="1">
    <source>
        <dbReference type="ARBA" id="ARBA00004141"/>
    </source>
</evidence>
<protein>
    <submittedName>
        <fullName evidence="7">NnrU family protein</fullName>
    </submittedName>
</protein>
<feature type="transmembrane region" description="Helical" evidence="5">
    <location>
        <begin position="115"/>
        <end position="140"/>
    </location>
</feature>
<dbReference type="GO" id="GO:0016020">
    <property type="term" value="C:membrane"/>
    <property type="evidence" value="ECO:0007669"/>
    <property type="project" value="UniProtKB-SubCell"/>
</dbReference>